<dbReference type="RefSeq" id="WP_102554820.1">
    <property type="nucleotide sequence ID" value="NZ_MCZJ01000010.1"/>
</dbReference>
<dbReference type="EMBL" id="MCZJ01000010">
    <property type="protein sequence ID" value="PMM60672.1"/>
    <property type="molecule type" value="Genomic_DNA"/>
</dbReference>
<dbReference type="Proteomes" id="UP000235554">
    <property type="component" value="Unassembled WGS sequence"/>
</dbReference>
<evidence type="ECO:0008006" key="3">
    <source>
        <dbReference type="Google" id="ProtNLM"/>
    </source>
</evidence>
<protein>
    <recommendedName>
        <fullName evidence="3">DNA-binding protein</fullName>
    </recommendedName>
</protein>
<evidence type="ECO:0000313" key="1">
    <source>
        <dbReference type="EMBL" id="PMM60672.1"/>
    </source>
</evidence>
<sequence length="69" mass="7957">MSFAPSYKLSELSRIAGFDTVDELAKYACTTRQNLDNWNKTESKQDFLRVVIMGAKVMKAQEIKRQAQR</sequence>
<comment type="caution">
    <text evidence="1">The sequence shown here is derived from an EMBL/GenBank/DDBJ whole genome shotgun (WGS) entry which is preliminary data.</text>
</comment>
<name>A0A855ISS4_9VIBR</name>
<organism evidence="1 2">
    <name type="scientific">Vibrio lentus</name>
    <dbReference type="NCBI Taxonomy" id="136468"/>
    <lineage>
        <taxon>Bacteria</taxon>
        <taxon>Pseudomonadati</taxon>
        <taxon>Pseudomonadota</taxon>
        <taxon>Gammaproteobacteria</taxon>
        <taxon>Vibrionales</taxon>
        <taxon>Vibrionaceae</taxon>
        <taxon>Vibrio</taxon>
    </lineage>
</organism>
<proteinExistence type="predicted"/>
<dbReference type="AlphaFoldDB" id="A0A855ISS4"/>
<accession>A0A855ISS4</accession>
<gene>
    <name evidence="1" type="ORF">BCT50_22210</name>
</gene>
<reference evidence="2" key="1">
    <citation type="submission" date="2016-07" db="EMBL/GenBank/DDBJ databases">
        <title>Nontailed viruses are major unrecognized killers of bacteria in the ocean.</title>
        <authorList>
            <person name="Kauffman K."/>
            <person name="Hussain F."/>
            <person name="Yang J."/>
            <person name="Arevalo P."/>
            <person name="Brown J."/>
            <person name="Cutler M."/>
            <person name="Kelly L."/>
            <person name="Polz M.F."/>
        </authorList>
    </citation>
    <scope>NUCLEOTIDE SEQUENCE [LARGE SCALE GENOMIC DNA]</scope>
    <source>
        <strain evidence="2">10N.261.48.A1</strain>
    </source>
</reference>
<evidence type="ECO:0000313" key="2">
    <source>
        <dbReference type="Proteomes" id="UP000235554"/>
    </source>
</evidence>